<accession>A0ABV4NU04</accession>
<gene>
    <name evidence="2" type="ORF">ACCI49_00310</name>
</gene>
<proteinExistence type="predicted"/>
<comment type="caution">
    <text evidence="2">The sequence shown here is derived from an EMBL/GenBank/DDBJ whole genome shotgun (WGS) entry which is preliminary data.</text>
</comment>
<reference evidence="2 3" key="1">
    <citation type="submission" date="2024-08" db="EMBL/GenBank/DDBJ databases">
        <authorList>
            <person name="Ishaq N."/>
        </authorList>
    </citation>
    <scope>NUCLEOTIDE SEQUENCE [LARGE SCALE GENOMIC DNA]</scope>
    <source>
        <strain evidence="2 3">DSM 18651</strain>
    </source>
</reference>
<dbReference type="EMBL" id="JBGMEK010000001">
    <property type="protein sequence ID" value="MFA0809344.1"/>
    <property type="molecule type" value="Genomic_DNA"/>
</dbReference>
<keyword evidence="3" id="KW-1185">Reference proteome</keyword>
<evidence type="ECO:0000256" key="1">
    <source>
        <dbReference type="SAM" id="MobiDB-lite"/>
    </source>
</evidence>
<evidence type="ECO:0000313" key="2">
    <source>
        <dbReference type="EMBL" id="MFA0809344.1"/>
    </source>
</evidence>
<feature type="region of interest" description="Disordered" evidence="1">
    <location>
        <begin position="67"/>
        <end position="95"/>
    </location>
</feature>
<feature type="compositionally biased region" description="Polar residues" evidence="1">
    <location>
        <begin position="67"/>
        <end position="80"/>
    </location>
</feature>
<dbReference type="Proteomes" id="UP001569428">
    <property type="component" value="Unassembled WGS sequence"/>
</dbReference>
<organism evidence="2 3">
    <name type="scientific">Microbulbifer epialgicus</name>
    <dbReference type="NCBI Taxonomy" id="393907"/>
    <lineage>
        <taxon>Bacteria</taxon>
        <taxon>Pseudomonadati</taxon>
        <taxon>Pseudomonadota</taxon>
        <taxon>Gammaproteobacteria</taxon>
        <taxon>Cellvibrionales</taxon>
        <taxon>Microbulbiferaceae</taxon>
        <taxon>Microbulbifer</taxon>
    </lineage>
</organism>
<evidence type="ECO:0000313" key="3">
    <source>
        <dbReference type="Proteomes" id="UP001569428"/>
    </source>
</evidence>
<name>A0ABV4NU04_9GAMM</name>
<dbReference type="RefSeq" id="WP_371836965.1">
    <property type="nucleotide sequence ID" value="NZ_JBGMEK010000001.1"/>
</dbReference>
<sequence length="249" mass="27705">MTQEYLKFPSGRTLINVKKDAKKLAKAENIQLAVAQQRLAAENGIDLPWNQVIKVLEENFNKSLLDTLPSKTPSDNQSWTDIIIPPSSEPKGSIQEIKRERRRIRQLLPKTGSSLMSAICEHKIIGAIDNNEPHCLVCGYHGRPTTQNSLTPDDGDKSRQPVYYVSISDIRAIVKEAGNKYRGLEFGDSDADKILSLLLAIEDKTYNSYVKLSKATTLLRSLETTKMPGGANKGLNDIIRALNTRRVCG</sequence>
<protein>
    <submittedName>
        <fullName evidence="2">Uncharacterized protein</fullName>
    </submittedName>
</protein>